<comment type="caution">
    <text evidence="4">The sequence shown here is derived from an EMBL/GenBank/DDBJ whole genome shotgun (WGS) entry which is preliminary data.</text>
</comment>
<evidence type="ECO:0000256" key="1">
    <source>
        <dbReference type="ARBA" id="ARBA00022801"/>
    </source>
</evidence>
<feature type="domain" description="GH16" evidence="3">
    <location>
        <begin position="11"/>
        <end position="56"/>
    </location>
</feature>
<gene>
    <name evidence="4" type="ORF">E3N88_31366</name>
</gene>
<dbReference type="PANTHER" id="PTHR31062">
    <property type="entry name" value="XYLOGLUCAN ENDOTRANSGLUCOSYLASE/HYDROLASE PROTEIN 8-RELATED"/>
    <property type="match status" value="1"/>
</dbReference>
<dbReference type="GO" id="GO:0005975">
    <property type="term" value="P:carbohydrate metabolic process"/>
    <property type="evidence" value="ECO:0007669"/>
    <property type="project" value="InterPro"/>
</dbReference>
<organism evidence="4 5">
    <name type="scientific">Mikania micrantha</name>
    <name type="common">bitter vine</name>
    <dbReference type="NCBI Taxonomy" id="192012"/>
    <lineage>
        <taxon>Eukaryota</taxon>
        <taxon>Viridiplantae</taxon>
        <taxon>Streptophyta</taxon>
        <taxon>Embryophyta</taxon>
        <taxon>Tracheophyta</taxon>
        <taxon>Spermatophyta</taxon>
        <taxon>Magnoliopsida</taxon>
        <taxon>eudicotyledons</taxon>
        <taxon>Gunneridae</taxon>
        <taxon>Pentapetalae</taxon>
        <taxon>asterids</taxon>
        <taxon>campanulids</taxon>
        <taxon>Asterales</taxon>
        <taxon>Asteraceae</taxon>
        <taxon>Asteroideae</taxon>
        <taxon>Heliantheae alliance</taxon>
        <taxon>Eupatorieae</taxon>
        <taxon>Mikania</taxon>
    </lineage>
</organism>
<dbReference type="InterPro" id="IPR013320">
    <property type="entry name" value="ConA-like_dom_sf"/>
</dbReference>
<dbReference type="InterPro" id="IPR044791">
    <property type="entry name" value="Beta-glucanase/XTH"/>
</dbReference>
<evidence type="ECO:0000256" key="2">
    <source>
        <dbReference type="ARBA" id="ARBA00023295"/>
    </source>
</evidence>
<dbReference type="SUPFAM" id="SSF49899">
    <property type="entry name" value="Concanavalin A-like lectins/glucanases"/>
    <property type="match status" value="1"/>
</dbReference>
<keyword evidence="1" id="KW-0378">Hydrolase</keyword>
<dbReference type="AlphaFoldDB" id="A0A5N6MQ26"/>
<dbReference type="InterPro" id="IPR000757">
    <property type="entry name" value="Beta-glucanase-like"/>
</dbReference>
<dbReference type="Proteomes" id="UP000326396">
    <property type="component" value="Linkage Group LG5"/>
</dbReference>
<accession>A0A5N6MQ26</accession>
<proteinExistence type="predicted"/>
<sequence>MSCCEHFVTDFRFLVDNIPVREVIHNQAISSVYPLKPMSPYATIWDASEWATNGGKCPNTNSSNSTSAATCLKNEMVSSLDPVDGEDYARLPKRRMAGLNWVRRKHMYYSRYNKI</sequence>
<dbReference type="OrthoDB" id="4781at2759"/>
<dbReference type="Pfam" id="PF00722">
    <property type="entry name" value="Glyco_hydro_16"/>
    <property type="match status" value="1"/>
</dbReference>
<evidence type="ECO:0000313" key="4">
    <source>
        <dbReference type="EMBL" id="KAD3642142.1"/>
    </source>
</evidence>
<reference evidence="4 5" key="1">
    <citation type="submission" date="2019-05" db="EMBL/GenBank/DDBJ databases">
        <title>Mikania micrantha, genome provides insights into the molecular mechanism of rapid growth.</title>
        <authorList>
            <person name="Liu B."/>
        </authorList>
    </citation>
    <scope>NUCLEOTIDE SEQUENCE [LARGE SCALE GENOMIC DNA]</scope>
    <source>
        <strain evidence="4">NLD-2019</strain>
        <tissue evidence="4">Leaf</tissue>
    </source>
</reference>
<dbReference type="Gene3D" id="2.60.120.200">
    <property type="match status" value="1"/>
</dbReference>
<keyword evidence="2" id="KW-0326">Glycosidase</keyword>
<protein>
    <recommendedName>
        <fullName evidence="3">GH16 domain-containing protein</fullName>
    </recommendedName>
</protein>
<evidence type="ECO:0000313" key="5">
    <source>
        <dbReference type="Proteomes" id="UP000326396"/>
    </source>
</evidence>
<name>A0A5N6MQ26_9ASTR</name>
<dbReference type="GO" id="GO:0004553">
    <property type="term" value="F:hydrolase activity, hydrolyzing O-glycosyl compounds"/>
    <property type="evidence" value="ECO:0007669"/>
    <property type="project" value="InterPro"/>
</dbReference>
<evidence type="ECO:0000259" key="3">
    <source>
        <dbReference type="Pfam" id="PF00722"/>
    </source>
</evidence>
<dbReference type="EMBL" id="SZYD01000015">
    <property type="protein sequence ID" value="KAD3642142.1"/>
    <property type="molecule type" value="Genomic_DNA"/>
</dbReference>
<keyword evidence="5" id="KW-1185">Reference proteome</keyword>